<keyword evidence="2" id="KW-0963">Cytoplasm</keyword>
<dbReference type="NCBIfam" id="TIGR00594">
    <property type="entry name" value="polc"/>
    <property type="match status" value="1"/>
</dbReference>
<dbReference type="InterPro" id="IPR011708">
    <property type="entry name" value="DNA_pol3_alpha_NTPase_dom"/>
</dbReference>
<dbReference type="GO" id="GO:0008408">
    <property type="term" value="F:3'-5' exonuclease activity"/>
    <property type="evidence" value="ECO:0007669"/>
    <property type="project" value="InterPro"/>
</dbReference>
<dbReference type="Pfam" id="PF02811">
    <property type="entry name" value="PHP"/>
    <property type="match status" value="1"/>
</dbReference>
<keyword evidence="13" id="KW-1185">Reference proteome</keyword>
<keyword evidence="3" id="KW-0808">Transferase</keyword>
<organism evidence="12 13">
    <name type="scientific">Cryobacterium lactosi</name>
    <dbReference type="NCBI Taxonomy" id="1259202"/>
    <lineage>
        <taxon>Bacteria</taxon>
        <taxon>Bacillati</taxon>
        <taxon>Actinomycetota</taxon>
        <taxon>Actinomycetes</taxon>
        <taxon>Micrococcales</taxon>
        <taxon>Microbacteriaceae</taxon>
        <taxon>Cryobacterium</taxon>
    </lineage>
</organism>
<sequence length="1168" mass="126728">MPRRATRTSTGMTCATTPTAPGCSLSTGGDVVTMSFPHLHVASAYSTHYGVTLPEALAEQAAADGATFLAVTDRDGLYGAVKHVRACQAAGIRPGLGADLEVHDDDTLTPLGRIVVLAHGGGSDPSSAGRGYAALCRAVSSAHETTVRLNGHPPSIPRGRLAELAGLNSLTVLLGPASDVGRAVDRRDNLQARANLADWQRVMPPQSIALEIVCHLAEPGMPGSVAPATRMLALAEHTRLPAVLSNAVRYGTADEAVTADLADAARHLTPLAQLQEATSLQVNGQAWLKPAAAMRQVARMVVDAGQHSDGALARLLRDTHELAERCALDPAADIGLGRPRMPEASVIGVTRDPLAELWARARHGIDERYAEAGRPLLTAAHDRLAHEMSTVQSLGFASYFLTVAKVADIVRDMGIRIQARGSGVGSVLNYALHTSSVEPLGNGLLWERFLSPERQTLPDIDLDVESARRHDIYRKVFDTFGASRVSLMSMTNAYRGRGAVRDAGLALGMPDTQVATIAKQMWRFNARDFRAALAEKPELEELAAEVRESAQLDLLVDLTARLDRLPRHISVHPCGVILSDSSLLDRTPVQASGMGLPMSQFDKHDMDPMGLIKLDILGVRMQSAMAHAVEEHHRLTGEHIDLDRVPLDDPATYELIRSTRTLGIFQIESPGQMELVGKLQPEVFNDLTVEISLFRPGPMKNNMPLRYLEARHGEVAPDYIHPRFEPILRETNGVVIFHEQVMRLFDELTGCGLGHADVLRRHLGRPEQLDVIEAYVRENALARGFDAGTIDRVWTVLAGFGSFGFAKAHGAAFALPTYQSAWLKTHHPAAFLAGLLTHDPGMWPKDLLVAEARVLGVPVLGLDVQHSALDYRVESVGAGQGIRMPLPELNGSSDAERARIVRHQPFTSLQDFRDRVRPRRRTFEALARIGALDSFIGHDRTRRHELLAHIQSLRGTAITIADDQLAFEVPLPVLEYEGARFDAVTSLQLRGRTQSDLELLDTGLAVSDHRMRKYYPLFAELGVTPASRLANLPGGTDVLLAGVRRATNTPPMRGGRRVVFVSLDDGTGPVANVVFFHDAQERIGGGVFQTELMLVRGRTRRSGARGVSVTGEGMWDLVTVARERTRAQAKAAKAADGQAERAPISTPRPRRAAGSGTPPFDLWSTRSA</sequence>
<dbReference type="Gene3D" id="1.10.10.1600">
    <property type="entry name" value="Bacterial DNA polymerase III alpha subunit, thumb domain"/>
    <property type="match status" value="1"/>
</dbReference>
<dbReference type="GO" id="GO:0006260">
    <property type="term" value="P:DNA replication"/>
    <property type="evidence" value="ECO:0007669"/>
    <property type="project" value="UniProtKB-KW"/>
</dbReference>
<dbReference type="EMBL" id="SOHM01000031">
    <property type="protein sequence ID" value="TFD87253.1"/>
    <property type="molecule type" value="Genomic_DNA"/>
</dbReference>
<reference evidence="12 13" key="1">
    <citation type="submission" date="2019-03" db="EMBL/GenBank/DDBJ databases">
        <title>Genomics of glacier-inhabiting Cryobacterium strains.</title>
        <authorList>
            <person name="Liu Q."/>
            <person name="Xin Y.-H."/>
        </authorList>
    </citation>
    <scope>NUCLEOTIDE SEQUENCE [LARGE SCALE GENOMIC DNA]</scope>
    <source>
        <strain evidence="12 13">Sr59</strain>
    </source>
</reference>
<keyword evidence="6" id="KW-0227">DNA damage</keyword>
<dbReference type="Gene3D" id="1.10.150.870">
    <property type="match status" value="1"/>
</dbReference>
<dbReference type="EC" id="2.7.7.7" evidence="1"/>
<keyword evidence="4" id="KW-0548">Nucleotidyltransferase</keyword>
<dbReference type="PANTHER" id="PTHR32294">
    <property type="entry name" value="DNA POLYMERASE III SUBUNIT ALPHA"/>
    <property type="match status" value="1"/>
</dbReference>
<comment type="catalytic activity">
    <reaction evidence="9">
        <text>DNA(n) + a 2'-deoxyribonucleoside 5'-triphosphate = DNA(n+1) + diphosphate</text>
        <dbReference type="Rhea" id="RHEA:22508"/>
        <dbReference type="Rhea" id="RHEA-COMP:17339"/>
        <dbReference type="Rhea" id="RHEA-COMP:17340"/>
        <dbReference type="ChEBI" id="CHEBI:33019"/>
        <dbReference type="ChEBI" id="CHEBI:61560"/>
        <dbReference type="ChEBI" id="CHEBI:173112"/>
        <dbReference type="EC" id="2.7.7.7"/>
    </reaction>
</comment>
<dbReference type="InterPro" id="IPR041931">
    <property type="entry name" value="DNA_pol3_alpha_thumb_dom"/>
</dbReference>
<dbReference type="Proteomes" id="UP000298468">
    <property type="component" value="Unassembled WGS sequence"/>
</dbReference>
<dbReference type="Pfam" id="PF07733">
    <property type="entry name" value="DNA_pol3_alpha"/>
    <property type="match status" value="1"/>
</dbReference>
<dbReference type="PANTHER" id="PTHR32294:SF4">
    <property type="entry name" value="ERROR-PRONE DNA POLYMERASE"/>
    <property type="match status" value="1"/>
</dbReference>
<evidence type="ECO:0000256" key="6">
    <source>
        <dbReference type="ARBA" id="ARBA00022763"/>
    </source>
</evidence>
<accession>A0A4R9BM71</accession>
<comment type="caution">
    <text evidence="12">The sequence shown here is derived from an EMBL/GenBank/DDBJ whole genome shotgun (WGS) entry which is preliminary data.</text>
</comment>
<proteinExistence type="predicted"/>
<dbReference type="Pfam" id="PF17657">
    <property type="entry name" value="DNA_pol3_finger"/>
    <property type="match status" value="1"/>
</dbReference>
<dbReference type="GO" id="GO:0006281">
    <property type="term" value="P:DNA repair"/>
    <property type="evidence" value="ECO:0007669"/>
    <property type="project" value="UniProtKB-KW"/>
</dbReference>
<dbReference type="Gene3D" id="3.20.20.140">
    <property type="entry name" value="Metal-dependent hydrolases"/>
    <property type="match status" value="1"/>
</dbReference>
<evidence type="ECO:0000256" key="9">
    <source>
        <dbReference type="ARBA" id="ARBA00049244"/>
    </source>
</evidence>
<evidence type="ECO:0000256" key="3">
    <source>
        <dbReference type="ARBA" id="ARBA00022679"/>
    </source>
</evidence>
<evidence type="ECO:0000256" key="1">
    <source>
        <dbReference type="ARBA" id="ARBA00012417"/>
    </source>
</evidence>
<evidence type="ECO:0000256" key="7">
    <source>
        <dbReference type="ARBA" id="ARBA00022932"/>
    </source>
</evidence>
<dbReference type="Pfam" id="PF14579">
    <property type="entry name" value="HHH_6"/>
    <property type="match status" value="1"/>
</dbReference>
<keyword evidence="5" id="KW-0235">DNA replication</keyword>
<protein>
    <recommendedName>
        <fullName evidence="1">DNA-directed DNA polymerase</fullName>
        <ecNumber evidence="1">2.7.7.7</ecNumber>
    </recommendedName>
</protein>
<evidence type="ECO:0000256" key="10">
    <source>
        <dbReference type="SAM" id="MobiDB-lite"/>
    </source>
</evidence>
<keyword evidence="7" id="KW-0239">DNA-directed DNA polymerase</keyword>
<dbReference type="CDD" id="cd04485">
    <property type="entry name" value="DnaE_OBF"/>
    <property type="match status" value="1"/>
</dbReference>
<feature type="domain" description="Polymerase/histidinol phosphatase N-terminal" evidence="11">
    <location>
        <begin position="37"/>
        <end position="104"/>
    </location>
</feature>
<evidence type="ECO:0000259" key="11">
    <source>
        <dbReference type="SMART" id="SM00481"/>
    </source>
</evidence>
<evidence type="ECO:0000256" key="2">
    <source>
        <dbReference type="ARBA" id="ARBA00022490"/>
    </source>
</evidence>
<evidence type="ECO:0000256" key="5">
    <source>
        <dbReference type="ARBA" id="ARBA00022705"/>
    </source>
</evidence>
<feature type="compositionally biased region" description="Low complexity" evidence="10">
    <location>
        <begin position="1131"/>
        <end position="1142"/>
    </location>
</feature>
<evidence type="ECO:0000313" key="12">
    <source>
        <dbReference type="EMBL" id="TFD87253.1"/>
    </source>
</evidence>
<dbReference type="InterPro" id="IPR029460">
    <property type="entry name" value="DNAPol_HHH"/>
</dbReference>
<dbReference type="GO" id="GO:0003887">
    <property type="term" value="F:DNA-directed DNA polymerase activity"/>
    <property type="evidence" value="ECO:0007669"/>
    <property type="project" value="UniProtKB-KW"/>
</dbReference>
<dbReference type="InterPro" id="IPR004013">
    <property type="entry name" value="PHP_dom"/>
</dbReference>
<dbReference type="OrthoDB" id="9803237at2"/>
<evidence type="ECO:0000256" key="4">
    <source>
        <dbReference type="ARBA" id="ARBA00022695"/>
    </source>
</evidence>
<keyword evidence="8" id="KW-0234">DNA repair</keyword>
<dbReference type="AlphaFoldDB" id="A0A4R9BM71"/>
<dbReference type="InterPro" id="IPR040982">
    <property type="entry name" value="DNA_pol3_finger"/>
</dbReference>
<dbReference type="SMART" id="SM00481">
    <property type="entry name" value="POLIIIAc"/>
    <property type="match status" value="1"/>
</dbReference>
<feature type="region of interest" description="Disordered" evidence="10">
    <location>
        <begin position="1131"/>
        <end position="1168"/>
    </location>
</feature>
<name>A0A4R9BM71_9MICO</name>
<dbReference type="CDD" id="cd07431">
    <property type="entry name" value="PHP_PolIIIA"/>
    <property type="match status" value="1"/>
</dbReference>
<evidence type="ECO:0000313" key="13">
    <source>
        <dbReference type="Proteomes" id="UP000298468"/>
    </source>
</evidence>
<evidence type="ECO:0000256" key="8">
    <source>
        <dbReference type="ARBA" id="ARBA00023204"/>
    </source>
</evidence>
<dbReference type="InterPro" id="IPR003141">
    <property type="entry name" value="Pol/His_phosphatase_N"/>
</dbReference>
<gene>
    <name evidence="12" type="ORF">E3T61_15635</name>
</gene>
<dbReference type="InterPro" id="IPR004805">
    <property type="entry name" value="DnaE2/DnaE/PolC"/>
</dbReference>